<dbReference type="RefSeq" id="WP_049698829.1">
    <property type="nucleotide sequence ID" value="NZ_LDTZ01000016.1"/>
</dbReference>
<feature type="transmembrane region" description="Helical" evidence="2">
    <location>
        <begin position="95"/>
        <end position="116"/>
    </location>
</feature>
<accession>A0ABR5ICP7</accession>
<feature type="region of interest" description="Disordered" evidence="1">
    <location>
        <begin position="1"/>
        <end position="36"/>
    </location>
</feature>
<keyword evidence="4" id="KW-1185">Reference proteome</keyword>
<sequence>MSTVIPPRADKPPHADKPVGTPRAVTPMPTSKRPRPSNVTLKVTMALTGTVFALFVLVHMIGNLKVYTGPGHFDDYAHWLRTLLEPLLPYEGMLWIFRAVLVLCLVLHVGASFILIGRSHKAKGRFRRKGMSIKRLPATLMPYTGLVLLIFIVFHILDLTTGTRPAASDHFVSTTETSSHAYHNLVESLQRWPVAAFYILVMVLLGTHLVHGLWSVVNDLGATGHRTRRLGALVALVVAAAVMIGNISIPIAVLAGLVS</sequence>
<dbReference type="InterPro" id="IPR034804">
    <property type="entry name" value="SQR/QFR_C/D"/>
</dbReference>
<dbReference type="NCBIfam" id="TIGR02046">
    <property type="entry name" value="sdhC_b558_fam"/>
    <property type="match status" value="1"/>
</dbReference>
<name>A0ABR5ICP7_9ACTN</name>
<evidence type="ECO:0000256" key="1">
    <source>
        <dbReference type="SAM" id="MobiDB-lite"/>
    </source>
</evidence>
<evidence type="ECO:0000313" key="4">
    <source>
        <dbReference type="Proteomes" id="UP000037247"/>
    </source>
</evidence>
<dbReference type="InterPro" id="IPR011138">
    <property type="entry name" value="Cytochrome_b-558"/>
</dbReference>
<feature type="transmembrane region" description="Helical" evidence="2">
    <location>
        <begin position="195"/>
        <end position="218"/>
    </location>
</feature>
<reference evidence="3 4" key="1">
    <citation type="submission" date="2015-05" db="EMBL/GenBank/DDBJ databases">
        <title>Draft genome sequence of the bacterium Gordonia jacobaea a new member of the Gordonia genus.</title>
        <authorList>
            <person name="Jimenez-Galisteo G."/>
            <person name="Dominguez A."/>
            <person name="Munoz E."/>
            <person name="Vinas M."/>
        </authorList>
    </citation>
    <scope>NUCLEOTIDE SEQUENCE [LARGE SCALE GENOMIC DNA]</scope>
    <source>
        <strain evidence="4">mv1</strain>
    </source>
</reference>
<keyword evidence="2" id="KW-0472">Membrane</keyword>
<evidence type="ECO:0000313" key="3">
    <source>
        <dbReference type="EMBL" id="KNA91504.1"/>
    </source>
</evidence>
<keyword evidence="2" id="KW-0812">Transmembrane</keyword>
<dbReference type="SUPFAM" id="SSF81343">
    <property type="entry name" value="Fumarate reductase respiratory complex transmembrane subunits"/>
    <property type="match status" value="1"/>
</dbReference>
<dbReference type="Gene3D" id="1.20.1300.10">
    <property type="entry name" value="Fumarate reductase/succinate dehydrogenase, transmembrane subunit"/>
    <property type="match status" value="1"/>
</dbReference>
<dbReference type="EMBL" id="LDTZ01000016">
    <property type="protein sequence ID" value="KNA91504.1"/>
    <property type="molecule type" value="Genomic_DNA"/>
</dbReference>
<organism evidence="3 4">
    <name type="scientific">Gordonia jacobaea</name>
    <dbReference type="NCBI Taxonomy" id="122202"/>
    <lineage>
        <taxon>Bacteria</taxon>
        <taxon>Bacillati</taxon>
        <taxon>Actinomycetota</taxon>
        <taxon>Actinomycetes</taxon>
        <taxon>Mycobacteriales</taxon>
        <taxon>Gordoniaceae</taxon>
        <taxon>Gordonia</taxon>
    </lineage>
</organism>
<feature type="transmembrane region" description="Helical" evidence="2">
    <location>
        <begin position="136"/>
        <end position="157"/>
    </location>
</feature>
<proteinExistence type="predicted"/>
<feature type="compositionally biased region" description="Basic and acidic residues" evidence="1">
    <location>
        <begin position="8"/>
        <end position="17"/>
    </location>
</feature>
<feature type="transmembrane region" description="Helical" evidence="2">
    <location>
        <begin position="230"/>
        <end position="258"/>
    </location>
</feature>
<keyword evidence="2" id="KW-1133">Transmembrane helix</keyword>
<comment type="caution">
    <text evidence="3">The sequence shown here is derived from an EMBL/GenBank/DDBJ whole genome shotgun (WGS) entry which is preliminary data.</text>
</comment>
<dbReference type="Proteomes" id="UP000037247">
    <property type="component" value="Unassembled WGS sequence"/>
</dbReference>
<protein>
    <submittedName>
        <fullName evidence="3">Succinate dehydrogenase</fullName>
    </submittedName>
</protein>
<feature type="transmembrane region" description="Helical" evidence="2">
    <location>
        <begin position="39"/>
        <end position="61"/>
    </location>
</feature>
<evidence type="ECO:0000256" key="2">
    <source>
        <dbReference type="SAM" id="Phobius"/>
    </source>
</evidence>
<gene>
    <name evidence="3" type="ORF">ABW18_09950</name>
</gene>
<dbReference type="CDD" id="cd03498">
    <property type="entry name" value="SQR_TypeB_2_TM"/>
    <property type="match status" value="1"/>
</dbReference>